<name>A0AAC9SU34_ACEPA</name>
<dbReference type="Pfam" id="PF10134">
    <property type="entry name" value="RPA"/>
    <property type="match status" value="1"/>
</dbReference>
<accession>A0AAC9SU34</accession>
<evidence type="ECO:0000313" key="2">
    <source>
        <dbReference type="Proteomes" id="UP000196816"/>
    </source>
</evidence>
<dbReference type="EMBL" id="CP021925">
    <property type="protein sequence ID" value="ASC07527.1"/>
    <property type="molecule type" value="Genomic_DNA"/>
</dbReference>
<proteinExistence type="predicted"/>
<organism evidence="1 2">
    <name type="scientific">Acetobacter pasteurianus subsp. pasteurianus</name>
    <dbReference type="NCBI Taxonomy" id="481145"/>
    <lineage>
        <taxon>Bacteria</taxon>
        <taxon>Pseudomonadati</taxon>
        <taxon>Pseudomonadota</taxon>
        <taxon>Alphaproteobacteria</taxon>
        <taxon>Acetobacterales</taxon>
        <taxon>Acetobacteraceae</taxon>
        <taxon>Acetobacter</taxon>
    </lineage>
</organism>
<evidence type="ECO:0000313" key="1">
    <source>
        <dbReference type="EMBL" id="ASC07527.1"/>
    </source>
</evidence>
<dbReference type="Proteomes" id="UP000196816">
    <property type="component" value="Plasmid pAP1468-3"/>
</dbReference>
<protein>
    <submittedName>
        <fullName evidence="1">Replication protein</fullName>
    </submittedName>
</protein>
<gene>
    <name evidence="1" type="ORF">S101468_03326</name>
</gene>
<sequence length="375" mass="43355">MTPEPRICVNETPIYLLRQRNPESKLAVNETPNVDGRSVLLPERYPTPDLFICDVLDAIPKDDMASMEHPIFSLATKPDRRIFRYEHNGNTVEIVPSIKGLATIHDKDILIYCISQLIAKMNQGELPNRTLHLTARDLLVWTNRQTDGDGYKRLRSAFERLAGTRITTNIKADGEEVTEGFGLINEWRIVRKTNSGQMSEIKVTLSEWLFRMIEGRSVLTLHRDYFRLRKPLERRIYELARKHCGAQEKWVVSIEILQKKTGASSHIRVFRSMLRDLAINNHLPDYAVEINSNTVTFRNRETMDTVKVIEPKLQKPFVDPEGFHDARGVAPGYDVYALYDEWVSWWNDSGQPELQNPSAAFVGFCRNRHKRNPIR</sequence>
<dbReference type="InterPro" id="IPR018777">
    <property type="entry name" value="Replication_initiator_prot_A"/>
</dbReference>
<dbReference type="AlphaFoldDB" id="A0AAC9SU34"/>
<reference evidence="1 2" key="1">
    <citation type="submission" date="2017-06" db="EMBL/GenBank/DDBJ databases">
        <title>Genome sequence of Acetobacter pasteurianus subsp. pasteurianus strain SRCM101468.</title>
        <authorList>
            <person name="Cho S.H."/>
        </authorList>
    </citation>
    <scope>NUCLEOTIDE SEQUENCE [LARGE SCALE GENOMIC DNA]</scope>
    <source>
        <strain evidence="1 2">SRCM101468</strain>
        <plasmid evidence="2">pap1468-3</plasmid>
    </source>
</reference>
<keyword evidence="1" id="KW-0614">Plasmid</keyword>
<geneLocation type="plasmid" evidence="2">
    <name>pap1468-3</name>
</geneLocation>